<sequence length="461" mass="51746">MKKCPNKGCENATVDIDPAKGTSCCTKCGRVLEENATVTEITFAEGSHGQVLLVGQHVGADGRVNAGMRLPGETGDEAASFLKHGRQDIYTLTSALGLKKSHADQAISLFKMAVQLNFVKGRKIMHVSCACLYTVCRKNESAHMLIDFSEVVKVNVFKIAAIFLKFIKLTNMTTPLNDPSLYIHRFVGQLKLEDGTSKVANTALRLVARMKRDWMATGRRPSGLCGAAIIIACRMHNFFRSKDEIVRIVRVSPETVKSRLLEFGNTASACLTTEEINAEGGDDGRVESLRERADRVAEDPPCFKASKKRKPKTELTAFLEQEPKDQSKGRLTKNRARKPSDSDQSDNSSSEETDVEDISEYMNDDKETRIKTLIWEHANQDYIQQQQFMEKLRAENPSEFKKRYPWKVASEKKASKRAKTEPTDLVEAAGRVLESRYGCHFLRQHTHPCFEFGLTYKAWVP</sequence>
<evidence type="ECO:0000313" key="13">
    <source>
        <dbReference type="EMBL" id="CAE0060157.1"/>
    </source>
</evidence>
<dbReference type="InterPro" id="IPR036915">
    <property type="entry name" value="Cyclin-like_sf"/>
</dbReference>
<evidence type="ECO:0000256" key="11">
    <source>
        <dbReference type="SAM" id="MobiDB-lite"/>
    </source>
</evidence>
<dbReference type="FunFam" id="1.10.472.10:FF:000002">
    <property type="entry name" value="Transcription factor IIIB 90 kDa subunit"/>
    <property type="match status" value="1"/>
</dbReference>
<dbReference type="Gene3D" id="1.20.5.650">
    <property type="entry name" value="Single helix bin"/>
    <property type="match status" value="1"/>
</dbReference>
<accession>A0A7S3A348</accession>
<dbReference type="GO" id="GO:0008270">
    <property type="term" value="F:zinc ion binding"/>
    <property type="evidence" value="ECO:0007669"/>
    <property type="project" value="UniProtKB-KW"/>
</dbReference>
<feature type="domain" description="Cyclin-like" evidence="12">
    <location>
        <begin position="181"/>
        <end position="265"/>
    </location>
</feature>
<name>A0A7S3A348_9RHOD</name>
<dbReference type="GO" id="GO:0001006">
    <property type="term" value="F:RNA polymerase III type 3 promoter sequence-specific DNA binding"/>
    <property type="evidence" value="ECO:0007669"/>
    <property type="project" value="TreeGrafter"/>
</dbReference>
<dbReference type="CDD" id="cd20554">
    <property type="entry name" value="CYCLIN_TFIIIB90_rpt2"/>
    <property type="match status" value="1"/>
</dbReference>
<keyword evidence="9" id="KW-0539">Nucleus</keyword>
<proteinExistence type="inferred from homology"/>
<keyword evidence="6" id="KW-0805">Transcription regulation</keyword>
<feature type="compositionally biased region" description="Acidic residues" evidence="11">
    <location>
        <begin position="349"/>
        <end position="359"/>
    </location>
</feature>
<keyword evidence="5" id="KW-0862">Zinc</keyword>
<evidence type="ECO:0000256" key="3">
    <source>
        <dbReference type="ARBA" id="ARBA00022723"/>
    </source>
</evidence>
<dbReference type="Pfam" id="PF07741">
    <property type="entry name" value="BRF1"/>
    <property type="match status" value="1"/>
</dbReference>
<evidence type="ECO:0000256" key="2">
    <source>
        <dbReference type="ARBA" id="ARBA00010857"/>
    </source>
</evidence>
<dbReference type="Pfam" id="PF00382">
    <property type="entry name" value="TFIIB"/>
    <property type="match status" value="2"/>
</dbReference>
<feature type="region of interest" description="Disordered" evidence="11">
    <location>
        <begin position="292"/>
        <end position="363"/>
    </location>
</feature>
<dbReference type="GO" id="GO:0000995">
    <property type="term" value="F:RNA polymerase III general transcription initiation factor activity"/>
    <property type="evidence" value="ECO:0007669"/>
    <property type="project" value="TreeGrafter"/>
</dbReference>
<dbReference type="GO" id="GO:0097550">
    <property type="term" value="C:transcription preinitiation complex"/>
    <property type="evidence" value="ECO:0007669"/>
    <property type="project" value="TreeGrafter"/>
</dbReference>
<keyword evidence="7" id="KW-0010">Activator</keyword>
<dbReference type="InterPro" id="IPR000812">
    <property type="entry name" value="TFIIB"/>
</dbReference>
<evidence type="ECO:0000256" key="8">
    <source>
        <dbReference type="ARBA" id="ARBA00023163"/>
    </source>
</evidence>
<gene>
    <name evidence="13" type="ORF">RMAR00112_LOCUS28223</name>
</gene>
<dbReference type="InterPro" id="IPR013763">
    <property type="entry name" value="Cyclin-like_dom"/>
</dbReference>
<dbReference type="SUPFAM" id="SSF47954">
    <property type="entry name" value="Cyclin-like"/>
    <property type="match status" value="2"/>
</dbReference>
<protein>
    <recommendedName>
        <fullName evidence="10">B-related factor 1</fullName>
    </recommendedName>
</protein>
<dbReference type="GO" id="GO:0017025">
    <property type="term" value="F:TBP-class protein binding"/>
    <property type="evidence" value="ECO:0007669"/>
    <property type="project" value="InterPro"/>
</dbReference>
<dbReference type="GO" id="GO:0005634">
    <property type="term" value="C:nucleus"/>
    <property type="evidence" value="ECO:0007669"/>
    <property type="project" value="UniProtKB-SubCell"/>
</dbReference>
<keyword evidence="8" id="KW-0804">Transcription</keyword>
<evidence type="ECO:0000256" key="6">
    <source>
        <dbReference type="ARBA" id="ARBA00023015"/>
    </source>
</evidence>
<evidence type="ECO:0000256" key="1">
    <source>
        <dbReference type="ARBA" id="ARBA00004123"/>
    </source>
</evidence>
<evidence type="ECO:0000256" key="5">
    <source>
        <dbReference type="ARBA" id="ARBA00022833"/>
    </source>
</evidence>
<dbReference type="EMBL" id="HBHW01036715">
    <property type="protein sequence ID" value="CAE0060157.1"/>
    <property type="molecule type" value="Transcribed_RNA"/>
</dbReference>
<keyword evidence="3" id="KW-0479">Metal-binding</keyword>
<dbReference type="CDD" id="cd20553">
    <property type="entry name" value="CYCLIN_TFIIIB90_rpt1"/>
    <property type="match status" value="1"/>
</dbReference>
<organism evidence="13">
    <name type="scientific">Rhodosorus marinus</name>
    <dbReference type="NCBI Taxonomy" id="101924"/>
    <lineage>
        <taxon>Eukaryota</taxon>
        <taxon>Rhodophyta</taxon>
        <taxon>Stylonematophyceae</taxon>
        <taxon>Stylonematales</taxon>
        <taxon>Stylonemataceae</taxon>
        <taxon>Rhodosorus</taxon>
    </lineage>
</organism>
<evidence type="ECO:0000256" key="10">
    <source>
        <dbReference type="ARBA" id="ARBA00031009"/>
    </source>
</evidence>
<dbReference type="InterPro" id="IPR011665">
    <property type="entry name" value="BRF1_TBP-bd_dom"/>
</dbReference>
<dbReference type="FunFam" id="1.10.472.10:FF:000007">
    <property type="entry name" value="Transcription factor IIIB 90 kDa subunit"/>
    <property type="match status" value="1"/>
</dbReference>
<dbReference type="AlphaFoldDB" id="A0A7S3A348"/>
<dbReference type="PANTHER" id="PTHR11618">
    <property type="entry name" value="TRANSCRIPTION INITIATION FACTOR IIB-RELATED"/>
    <property type="match status" value="1"/>
</dbReference>
<dbReference type="SMART" id="SM00385">
    <property type="entry name" value="CYCLIN"/>
    <property type="match status" value="2"/>
</dbReference>
<comment type="similarity">
    <text evidence="2">Belongs to the TFIIB family.</text>
</comment>
<feature type="domain" description="Cyclin-like" evidence="12">
    <location>
        <begin position="87"/>
        <end position="168"/>
    </location>
</feature>
<evidence type="ECO:0000256" key="4">
    <source>
        <dbReference type="ARBA" id="ARBA00022771"/>
    </source>
</evidence>
<evidence type="ECO:0000256" key="7">
    <source>
        <dbReference type="ARBA" id="ARBA00023159"/>
    </source>
</evidence>
<evidence type="ECO:0000259" key="12">
    <source>
        <dbReference type="SMART" id="SM00385"/>
    </source>
</evidence>
<dbReference type="Gene3D" id="1.10.472.10">
    <property type="entry name" value="Cyclin-like"/>
    <property type="match status" value="2"/>
</dbReference>
<dbReference type="GO" id="GO:0000126">
    <property type="term" value="C:transcription factor TFIIIB complex"/>
    <property type="evidence" value="ECO:0007669"/>
    <property type="project" value="TreeGrafter"/>
</dbReference>
<dbReference type="GO" id="GO:0070897">
    <property type="term" value="P:transcription preinitiation complex assembly"/>
    <property type="evidence" value="ECO:0007669"/>
    <property type="project" value="InterPro"/>
</dbReference>
<dbReference type="InterPro" id="IPR013150">
    <property type="entry name" value="TFIIB_cyclin"/>
</dbReference>
<reference evidence="13" key="1">
    <citation type="submission" date="2021-01" db="EMBL/GenBank/DDBJ databases">
        <authorList>
            <person name="Corre E."/>
            <person name="Pelletier E."/>
            <person name="Niang G."/>
            <person name="Scheremetjew M."/>
            <person name="Finn R."/>
            <person name="Kale V."/>
            <person name="Holt S."/>
            <person name="Cochrane G."/>
            <person name="Meng A."/>
            <person name="Brown T."/>
            <person name="Cohen L."/>
        </authorList>
    </citation>
    <scope>NUCLEOTIDE SEQUENCE</scope>
    <source>
        <strain evidence="13">CCMP 769</strain>
    </source>
</reference>
<dbReference type="PANTHER" id="PTHR11618:SF4">
    <property type="entry name" value="TRANSCRIPTION FACTOR IIIB 90 KDA SUBUNIT"/>
    <property type="match status" value="1"/>
</dbReference>
<dbReference type="SUPFAM" id="SSF57783">
    <property type="entry name" value="Zinc beta-ribbon"/>
    <property type="match status" value="1"/>
</dbReference>
<dbReference type="PRINTS" id="PR00685">
    <property type="entry name" value="TIFACTORIIB"/>
</dbReference>
<evidence type="ECO:0000256" key="9">
    <source>
        <dbReference type="ARBA" id="ARBA00023242"/>
    </source>
</evidence>
<comment type="subcellular location">
    <subcellularLocation>
        <location evidence="1">Nucleus</location>
    </subcellularLocation>
</comment>
<keyword evidence="4" id="KW-0863">Zinc-finger</keyword>